<dbReference type="SUPFAM" id="SSF51556">
    <property type="entry name" value="Metallo-dependent hydrolases"/>
    <property type="match status" value="1"/>
</dbReference>
<proteinExistence type="predicted"/>
<sequence>MADSQHQATGVAPEKLAEAVSRAVGAAPVWDLHTHLFPPEFGTPMGRGVTPDPHGLMLWGVDELVTYHYLIAEVLREAPEVTPEAFYARSRSEQADLIWQKLFVDATPVSEACRGVVTTLTKLGLDPNEKSLAGHRRWFAEQTPAGQVDRVLELAGVDTVTMTNDVFDENERGRWLAEGGVARDPRFPAVLRFDPLVVDWPAAAPRLRDWGYAVDAQASAGSIDAVRRFLGEWIGRMKPVYCAMSLPPEWRYPADGPGNRVLAEAIVPACSEHGLPLALMIGVTRGVNPALRQAGDGIGVTHVDSLAALCRDFPQQRIMATLLARENQHALAVAARKFSNLTPFGCWWFINTPSLIEETTRMRLELLGPTFVPQHSDARVLEQLLYKWDHSRAVLAKVLTDKYQDLAAAGWRVTPAAIERDANRLLRGNVATLLEQ</sequence>
<dbReference type="Proteomes" id="UP000317429">
    <property type="component" value="Chromosome"/>
</dbReference>
<dbReference type="KEGG" id="pnd:Pla175_16260"/>
<evidence type="ECO:0000313" key="1">
    <source>
        <dbReference type="EMBL" id="QDU88252.1"/>
    </source>
</evidence>
<dbReference type="EMBL" id="CP036291">
    <property type="protein sequence ID" value="QDU88252.1"/>
    <property type="molecule type" value="Genomic_DNA"/>
</dbReference>
<gene>
    <name evidence="1" type="ORF">Pla175_16260</name>
</gene>
<evidence type="ECO:0000313" key="2">
    <source>
        <dbReference type="Proteomes" id="UP000317429"/>
    </source>
</evidence>
<dbReference type="InterPro" id="IPR032466">
    <property type="entry name" value="Metal_Hydrolase"/>
</dbReference>
<dbReference type="Gene3D" id="3.20.20.140">
    <property type="entry name" value="Metal-dependent hydrolases"/>
    <property type="match status" value="1"/>
</dbReference>
<dbReference type="AlphaFoldDB" id="A0A518D9U3"/>
<keyword evidence="2" id="KW-1185">Reference proteome</keyword>
<reference evidence="1 2" key="1">
    <citation type="submission" date="2019-02" db="EMBL/GenBank/DDBJ databases">
        <title>Deep-cultivation of Planctomycetes and their phenomic and genomic characterization uncovers novel biology.</title>
        <authorList>
            <person name="Wiegand S."/>
            <person name="Jogler M."/>
            <person name="Boedeker C."/>
            <person name="Pinto D."/>
            <person name="Vollmers J."/>
            <person name="Rivas-Marin E."/>
            <person name="Kohn T."/>
            <person name="Peeters S.H."/>
            <person name="Heuer A."/>
            <person name="Rast P."/>
            <person name="Oberbeckmann S."/>
            <person name="Bunk B."/>
            <person name="Jeske O."/>
            <person name="Meyerdierks A."/>
            <person name="Storesund J.E."/>
            <person name="Kallscheuer N."/>
            <person name="Luecker S."/>
            <person name="Lage O.M."/>
            <person name="Pohl T."/>
            <person name="Merkel B.J."/>
            <person name="Hornburger P."/>
            <person name="Mueller R.-W."/>
            <person name="Bruemmer F."/>
            <person name="Labrenz M."/>
            <person name="Spormann A.M."/>
            <person name="Op den Camp H."/>
            <person name="Overmann J."/>
            <person name="Amann R."/>
            <person name="Jetten M.S.M."/>
            <person name="Mascher T."/>
            <person name="Medema M.H."/>
            <person name="Devos D.P."/>
            <person name="Kaster A.-K."/>
            <person name="Ovreas L."/>
            <person name="Rohde M."/>
            <person name="Galperin M.Y."/>
            <person name="Jogler C."/>
        </authorList>
    </citation>
    <scope>NUCLEOTIDE SEQUENCE [LARGE SCALE GENOMIC DNA]</scope>
    <source>
        <strain evidence="1 2">Pla175</strain>
    </source>
</reference>
<dbReference type="Gene3D" id="1.10.2020.10">
    <property type="entry name" value="uronate isomerase, domain 2, chain A"/>
    <property type="match status" value="1"/>
</dbReference>
<organism evidence="1 2">
    <name type="scientific">Pirellulimonas nuda</name>
    <dbReference type="NCBI Taxonomy" id="2528009"/>
    <lineage>
        <taxon>Bacteria</taxon>
        <taxon>Pseudomonadati</taxon>
        <taxon>Planctomycetota</taxon>
        <taxon>Planctomycetia</taxon>
        <taxon>Pirellulales</taxon>
        <taxon>Lacipirellulaceae</taxon>
        <taxon>Pirellulimonas</taxon>
    </lineage>
</organism>
<protein>
    <recommendedName>
        <fullName evidence="3">Glucuronate isomerase</fullName>
    </recommendedName>
</protein>
<accession>A0A518D9U3</accession>
<evidence type="ECO:0008006" key="3">
    <source>
        <dbReference type="Google" id="ProtNLM"/>
    </source>
</evidence>
<name>A0A518D9U3_9BACT</name>